<dbReference type="EMBL" id="DUZY01000003">
    <property type="protein sequence ID" value="DAD31959.1"/>
    <property type="molecule type" value="Genomic_DNA"/>
</dbReference>
<dbReference type="AlphaFoldDB" id="A0A822YKZ1"/>
<proteinExistence type="predicted"/>
<evidence type="ECO:0000313" key="1">
    <source>
        <dbReference type="EMBL" id="DAD31959.1"/>
    </source>
</evidence>
<sequence>MVGEKLIVLCFFHLSYSSVLLTRSESPPLPLRLTVSANHRSLPSSSFSSLLFPLYHSLCLLSPLAGLVLFCNRETEVEDDLKRHRQGSKKKNFGDWTGPADIQVKVYRLTHSRHNPGGGVLGTGKRGDRARRFQPQKWQRHLVPSMRMALQRPFPRMKSLLNLPNMLLNLN</sequence>
<reference evidence="1 2" key="1">
    <citation type="journal article" date="2020" name="Mol. Biol. Evol.">
        <title>Distinct Expression and Methylation Patterns for Genes with Different Fates following a Single Whole-Genome Duplication in Flowering Plants.</title>
        <authorList>
            <person name="Shi T."/>
            <person name="Rahmani R.S."/>
            <person name="Gugger P.F."/>
            <person name="Wang M."/>
            <person name="Li H."/>
            <person name="Zhang Y."/>
            <person name="Li Z."/>
            <person name="Wang Q."/>
            <person name="Van de Peer Y."/>
            <person name="Marchal K."/>
            <person name="Chen J."/>
        </authorList>
    </citation>
    <scope>NUCLEOTIDE SEQUENCE [LARGE SCALE GENOMIC DNA]</scope>
    <source>
        <tissue evidence="1">Leaf</tissue>
    </source>
</reference>
<keyword evidence="2" id="KW-1185">Reference proteome</keyword>
<organism evidence="1 2">
    <name type="scientific">Nelumbo nucifera</name>
    <name type="common">Sacred lotus</name>
    <dbReference type="NCBI Taxonomy" id="4432"/>
    <lineage>
        <taxon>Eukaryota</taxon>
        <taxon>Viridiplantae</taxon>
        <taxon>Streptophyta</taxon>
        <taxon>Embryophyta</taxon>
        <taxon>Tracheophyta</taxon>
        <taxon>Spermatophyta</taxon>
        <taxon>Magnoliopsida</taxon>
        <taxon>Proteales</taxon>
        <taxon>Nelumbonaceae</taxon>
        <taxon>Nelumbo</taxon>
    </lineage>
</organism>
<name>A0A822YKZ1_NELNU</name>
<gene>
    <name evidence="1" type="ORF">HUJ06_010810</name>
</gene>
<evidence type="ECO:0000313" key="2">
    <source>
        <dbReference type="Proteomes" id="UP000607653"/>
    </source>
</evidence>
<accession>A0A822YKZ1</accession>
<dbReference type="Proteomes" id="UP000607653">
    <property type="component" value="Unassembled WGS sequence"/>
</dbReference>
<protein>
    <submittedName>
        <fullName evidence="1">Uncharacterized protein</fullName>
    </submittedName>
</protein>
<comment type="caution">
    <text evidence="1">The sequence shown here is derived from an EMBL/GenBank/DDBJ whole genome shotgun (WGS) entry which is preliminary data.</text>
</comment>